<feature type="compositionally biased region" description="Polar residues" evidence="1">
    <location>
        <begin position="217"/>
        <end position="227"/>
    </location>
</feature>
<reference evidence="2" key="1">
    <citation type="journal article" date="2020" name="Stud. Mycol.">
        <title>101 Dothideomycetes genomes: a test case for predicting lifestyles and emergence of pathogens.</title>
        <authorList>
            <person name="Haridas S."/>
            <person name="Albert R."/>
            <person name="Binder M."/>
            <person name="Bloem J."/>
            <person name="Labutti K."/>
            <person name="Salamov A."/>
            <person name="Andreopoulos B."/>
            <person name="Baker S."/>
            <person name="Barry K."/>
            <person name="Bills G."/>
            <person name="Bluhm B."/>
            <person name="Cannon C."/>
            <person name="Castanera R."/>
            <person name="Culley D."/>
            <person name="Daum C."/>
            <person name="Ezra D."/>
            <person name="Gonzalez J."/>
            <person name="Henrissat B."/>
            <person name="Kuo A."/>
            <person name="Liang C."/>
            <person name="Lipzen A."/>
            <person name="Lutzoni F."/>
            <person name="Magnuson J."/>
            <person name="Mondo S."/>
            <person name="Nolan M."/>
            <person name="Ohm R."/>
            <person name="Pangilinan J."/>
            <person name="Park H.-J."/>
            <person name="Ramirez L."/>
            <person name="Alfaro M."/>
            <person name="Sun H."/>
            <person name="Tritt A."/>
            <person name="Yoshinaga Y."/>
            <person name="Zwiers L.-H."/>
            <person name="Turgeon B."/>
            <person name="Goodwin S."/>
            <person name="Spatafora J."/>
            <person name="Crous P."/>
            <person name="Grigoriev I."/>
        </authorList>
    </citation>
    <scope>NUCLEOTIDE SEQUENCE</scope>
    <source>
        <strain evidence="2">CBS 379.55</strain>
    </source>
</reference>
<feature type="compositionally biased region" description="Basic and acidic residues" evidence="1">
    <location>
        <begin position="98"/>
        <end position="108"/>
    </location>
</feature>
<evidence type="ECO:0008006" key="4">
    <source>
        <dbReference type="Google" id="ProtNLM"/>
    </source>
</evidence>
<feature type="compositionally biased region" description="Polar residues" evidence="1">
    <location>
        <begin position="934"/>
        <end position="956"/>
    </location>
</feature>
<evidence type="ECO:0000313" key="3">
    <source>
        <dbReference type="Proteomes" id="UP000800097"/>
    </source>
</evidence>
<name>A0A6A6JWF4_WESOR</name>
<feature type="compositionally biased region" description="Basic and acidic residues" evidence="1">
    <location>
        <begin position="959"/>
        <end position="969"/>
    </location>
</feature>
<feature type="compositionally biased region" description="Basic residues" evidence="1">
    <location>
        <begin position="817"/>
        <end position="828"/>
    </location>
</feature>
<dbReference type="OrthoDB" id="5386574at2759"/>
<feature type="compositionally biased region" description="Basic and acidic residues" evidence="1">
    <location>
        <begin position="185"/>
        <end position="194"/>
    </location>
</feature>
<dbReference type="EMBL" id="ML986485">
    <property type="protein sequence ID" value="KAF2280148.1"/>
    <property type="molecule type" value="Genomic_DNA"/>
</dbReference>
<feature type="compositionally biased region" description="Pro residues" evidence="1">
    <location>
        <begin position="1"/>
        <end position="10"/>
    </location>
</feature>
<feature type="compositionally biased region" description="Basic and acidic residues" evidence="1">
    <location>
        <begin position="36"/>
        <end position="49"/>
    </location>
</feature>
<evidence type="ECO:0000256" key="1">
    <source>
        <dbReference type="SAM" id="MobiDB-lite"/>
    </source>
</evidence>
<evidence type="ECO:0000313" key="2">
    <source>
        <dbReference type="EMBL" id="KAF2280148.1"/>
    </source>
</evidence>
<feature type="compositionally biased region" description="Low complexity" evidence="1">
    <location>
        <begin position="573"/>
        <end position="583"/>
    </location>
</feature>
<feature type="compositionally biased region" description="Basic and acidic residues" evidence="1">
    <location>
        <begin position="599"/>
        <end position="625"/>
    </location>
</feature>
<accession>A0A6A6JWF4</accession>
<feature type="compositionally biased region" description="Basic and acidic residues" evidence="1">
    <location>
        <begin position="702"/>
        <end position="714"/>
    </location>
</feature>
<organism evidence="2 3">
    <name type="scientific">Westerdykella ornata</name>
    <dbReference type="NCBI Taxonomy" id="318751"/>
    <lineage>
        <taxon>Eukaryota</taxon>
        <taxon>Fungi</taxon>
        <taxon>Dikarya</taxon>
        <taxon>Ascomycota</taxon>
        <taxon>Pezizomycotina</taxon>
        <taxon>Dothideomycetes</taxon>
        <taxon>Pleosporomycetidae</taxon>
        <taxon>Pleosporales</taxon>
        <taxon>Sporormiaceae</taxon>
        <taxon>Westerdykella</taxon>
    </lineage>
</organism>
<gene>
    <name evidence="2" type="ORF">EI97DRAFT_429906</name>
</gene>
<feature type="compositionally biased region" description="Basic and acidic residues" evidence="1">
    <location>
        <begin position="1012"/>
        <end position="1024"/>
    </location>
</feature>
<dbReference type="RefSeq" id="XP_033657686.1">
    <property type="nucleotide sequence ID" value="XM_033797551.1"/>
</dbReference>
<feature type="compositionally biased region" description="Polar residues" evidence="1">
    <location>
        <begin position="663"/>
        <end position="673"/>
    </location>
</feature>
<feature type="region of interest" description="Disordered" evidence="1">
    <location>
        <begin position="446"/>
        <end position="1024"/>
    </location>
</feature>
<feature type="compositionally biased region" description="Basic and acidic residues" evidence="1">
    <location>
        <begin position="536"/>
        <end position="554"/>
    </location>
</feature>
<dbReference type="GeneID" id="54550726"/>
<feature type="compositionally biased region" description="Polar residues" evidence="1">
    <location>
        <begin position="498"/>
        <end position="511"/>
    </location>
</feature>
<feature type="compositionally biased region" description="Polar residues" evidence="1">
    <location>
        <begin position="372"/>
        <end position="382"/>
    </location>
</feature>
<proteinExistence type="predicted"/>
<feature type="region of interest" description="Disordered" evidence="1">
    <location>
        <begin position="340"/>
        <end position="433"/>
    </location>
</feature>
<sequence length="1024" mass="110070">MATPTIPPRPSRSQNKSPSGTANMDVPKIPPRPAKRSVDRSISPHRDTFARSPLNDPTYLHNQDSRGSRLSVELPPRPPSVTLPELGQEGLEYASLEDLSRTLSKDEASAPPQQTKNIAGDLPLHAPKASVPSSTAKSRIQTVTRTDSSQAAAAGIGKLAPDEGPEGTRSGSSAGNRSRPASVYRGDEHEEHGIPEIGVQVPMYPNAGDVQAPTPSPYQQAGSSGVGPSNKGGLPAGRHHGRTKSGREIFYGPPGSYGLHGHGVIPNDEFEQQWYAKHPEELKLEQQGEYGRHIRQDRKEYHWVTDDLDKLVHSSAATGAGLGTSREAIGTPDEQIGYLASEEFASRITSPKPPSGRPGSITAQGGVHGESSLRNEAQSPEQANEEQAEVEDTGVIHIDPPSHPSSRIHGGGYDPPTEDLGPHGGNTQEEGGLITERGYGVPILASDEVQKHPEVVYRQPAVSPELERRASGEFSLNEPDGRHYVTKPRQQSRSSSRGASNKLTRIASPSEQYDRSGTPLEPMIEYEPLFPEDDEADKKPKPAGDKVKRPESARHHFPSQDVWEDAPSSLQLETTVETPQVPEEPNDERTDQDAGTAFEDTKAEERRKDQEPPEEEKSFLPDYTKRLANKHLNKEHLGGSRPNMQQRFPSHDVWEDAPDYGQLVTTVSTPQTDDNNEYADNSPVVDKPSPFAAAKPTVPARPEAKESSPTEKKAAPVIPERPKPSVPARPTKPVTKSSEKLATLESQGAESAAQPKPKPQVPARPTGSKIAALQAGFLKDLNNKLGLGPQAPKPKEPEPEKEEEQEAAKPLQDARKGRAKGPQRRKPARSPSAAAEGTAAAAKAEIIKLDTSSITTVWTIEEDGKVDVPAARMAESIQAALKGTGKAEKPEGAREEEEEKGEEPEAGEKEAKPEEEPETKPGLLAGATKAVTDTIKSAVTGTASSSDDQPINTPESSDAEPKAQEETGNREGLTPKQYAAATQGPTPGKMHRATPAPGEVPTSEPVDMALMEEGKDAERAELGL</sequence>
<dbReference type="Pfam" id="PF11489">
    <property type="entry name" value="Aim21"/>
    <property type="match status" value="1"/>
</dbReference>
<feature type="compositionally biased region" description="Acidic residues" evidence="1">
    <location>
        <begin position="894"/>
        <end position="905"/>
    </location>
</feature>
<feature type="compositionally biased region" description="Polar residues" evidence="1">
    <location>
        <begin position="131"/>
        <end position="151"/>
    </location>
</feature>
<keyword evidence="3" id="KW-1185">Reference proteome</keyword>
<dbReference type="InterPro" id="IPR021582">
    <property type="entry name" value="Aim21"/>
</dbReference>
<dbReference type="AlphaFoldDB" id="A0A6A6JWF4"/>
<feature type="compositionally biased region" description="Polar residues" evidence="1">
    <location>
        <begin position="11"/>
        <end position="22"/>
    </location>
</feature>
<feature type="compositionally biased region" description="Acidic residues" evidence="1">
    <location>
        <begin position="383"/>
        <end position="392"/>
    </location>
</feature>
<protein>
    <recommendedName>
        <fullName evidence="4">Altered inheritance of mitochondria protein 21</fullName>
    </recommendedName>
</protein>
<feature type="region of interest" description="Disordered" evidence="1">
    <location>
        <begin position="1"/>
        <end position="254"/>
    </location>
</feature>
<dbReference type="Proteomes" id="UP000800097">
    <property type="component" value="Unassembled WGS sequence"/>
</dbReference>
<feature type="compositionally biased region" description="Low complexity" evidence="1">
    <location>
        <begin position="829"/>
        <end position="844"/>
    </location>
</feature>